<evidence type="ECO:0000256" key="5">
    <source>
        <dbReference type="SAM" id="MobiDB-lite"/>
    </source>
</evidence>
<name>A0A316ZHB5_9BASI</name>
<dbReference type="InterPro" id="IPR051617">
    <property type="entry name" value="UNC-93-like_regulator"/>
</dbReference>
<dbReference type="AlphaFoldDB" id="A0A316ZHB5"/>
<dbReference type="InterPro" id="IPR036259">
    <property type="entry name" value="MFS_trans_sf"/>
</dbReference>
<evidence type="ECO:0000256" key="2">
    <source>
        <dbReference type="ARBA" id="ARBA00022692"/>
    </source>
</evidence>
<dbReference type="PANTHER" id="PTHR23294:SF19">
    <property type="entry name" value="DUF895 DOMAIN MEMBRANE PROTEIN-RELATED"/>
    <property type="match status" value="1"/>
</dbReference>
<evidence type="ECO:0008006" key="9">
    <source>
        <dbReference type="Google" id="ProtNLM"/>
    </source>
</evidence>
<feature type="transmembrane region" description="Helical" evidence="6">
    <location>
        <begin position="264"/>
        <end position="286"/>
    </location>
</feature>
<protein>
    <recommendedName>
        <fullName evidence="9">MFS general substrate transporter</fullName>
    </recommendedName>
</protein>
<evidence type="ECO:0000256" key="6">
    <source>
        <dbReference type="SAM" id="Phobius"/>
    </source>
</evidence>
<comment type="subcellular location">
    <subcellularLocation>
        <location evidence="1">Membrane</location>
        <topology evidence="1">Multi-pass membrane protein</topology>
    </subcellularLocation>
</comment>
<keyword evidence="3 6" id="KW-1133">Transmembrane helix</keyword>
<dbReference type="SUPFAM" id="SSF103473">
    <property type="entry name" value="MFS general substrate transporter"/>
    <property type="match status" value="1"/>
</dbReference>
<evidence type="ECO:0000256" key="4">
    <source>
        <dbReference type="ARBA" id="ARBA00023136"/>
    </source>
</evidence>
<dbReference type="EMBL" id="KZ819284">
    <property type="protein sequence ID" value="PWO00890.1"/>
    <property type="molecule type" value="Genomic_DNA"/>
</dbReference>
<evidence type="ECO:0000313" key="7">
    <source>
        <dbReference type="EMBL" id="PWO00890.1"/>
    </source>
</evidence>
<proteinExistence type="predicted"/>
<dbReference type="PANTHER" id="PTHR23294">
    <property type="entry name" value="ET TRANSLATION PRODUCT-RELATED"/>
    <property type="match status" value="1"/>
</dbReference>
<feature type="transmembrane region" description="Helical" evidence="6">
    <location>
        <begin position="330"/>
        <end position="352"/>
    </location>
</feature>
<sequence length="514" mass="54396">MSTALPHSDDVDVKSDSASSGAASPEAALAVPAWNGKRTWFRTTFFNMSVLGLCCFLAPGLWGATASLGAGGSQSPQLVNTGNAVLFSLMTVTAQLTPALVHLTSIKTALVIGGLGYSPYAAALYVKSRELPGADAFIIAGAAMCGLSAGIFWSAEGAIALAYPEPANRGRYLSYWLSFRVLGQLIGGVINLSLNADRASAGSISVNTYLVFVILQALAPAAALLLSKPGKVQRSDGSPVYLHIATGWRTEIANMARLLKRKEVLLILPFMWQGTFSESLIGTYAATHFTVRSRALGSFLSAVVASLGVITLGLLLDFKKLSINARAKTSFFAVVGMQLGWWIFATVVMNRYHKSGVVLDWEDAGWSTGFAVYILLQLGFNLQYELMYGIIQGGFEDQAEIVRLASMLRSVESAGQAVSYGINATGLRLDAVAGINFALFGLSAPLVYFFVRNIGIAADGTKLFEAPIHAPPEQRAILAAKGVPGVVGHDAQGHAVIAGTNVNPEDVEEPLAKQ</sequence>
<feature type="transmembrane region" description="Helical" evidence="6">
    <location>
        <begin position="364"/>
        <end position="382"/>
    </location>
</feature>
<organism evidence="7 8">
    <name type="scientific">Tilletiopsis washingtonensis</name>
    <dbReference type="NCBI Taxonomy" id="58919"/>
    <lineage>
        <taxon>Eukaryota</taxon>
        <taxon>Fungi</taxon>
        <taxon>Dikarya</taxon>
        <taxon>Basidiomycota</taxon>
        <taxon>Ustilaginomycotina</taxon>
        <taxon>Exobasidiomycetes</taxon>
        <taxon>Entylomatales</taxon>
        <taxon>Entylomatales incertae sedis</taxon>
        <taxon>Tilletiopsis</taxon>
    </lineage>
</organism>
<dbReference type="Pfam" id="PF05978">
    <property type="entry name" value="UNC-93"/>
    <property type="match status" value="1"/>
</dbReference>
<gene>
    <name evidence="7" type="ORF">FA09DRAFT_358241</name>
</gene>
<dbReference type="OrthoDB" id="196103at2759"/>
<dbReference type="Proteomes" id="UP000245946">
    <property type="component" value="Unassembled WGS sequence"/>
</dbReference>
<dbReference type="GO" id="GO:0016020">
    <property type="term" value="C:membrane"/>
    <property type="evidence" value="ECO:0007669"/>
    <property type="project" value="UniProtKB-SubCell"/>
</dbReference>
<dbReference type="GeneID" id="37272476"/>
<feature type="transmembrane region" description="Helical" evidence="6">
    <location>
        <begin position="175"/>
        <end position="194"/>
    </location>
</feature>
<dbReference type="RefSeq" id="XP_025601168.1">
    <property type="nucleotide sequence ID" value="XM_025744932.1"/>
</dbReference>
<evidence type="ECO:0000313" key="8">
    <source>
        <dbReference type="Proteomes" id="UP000245946"/>
    </source>
</evidence>
<feature type="transmembrane region" description="Helical" evidence="6">
    <location>
        <begin position="206"/>
        <end position="226"/>
    </location>
</feature>
<feature type="transmembrane region" description="Helical" evidence="6">
    <location>
        <begin position="298"/>
        <end position="318"/>
    </location>
</feature>
<keyword evidence="8" id="KW-1185">Reference proteome</keyword>
<feature type="region of interest" description="Disordered" evidence="5">
    <location>
        <begin position="1"/>
        <end position="20"/>
    </location>
</feature>
<dbReference type="InterPro" id="IPR010291">
    <property type="entry name" value="Ion_channel_UNC-93"/>
</dbReference>
<keyword evidence="4 6" id="KW-0472">Membrane</keyword>
<feature type="transmembrane region" description="Helical" evidence="6">
    <location>
        <begin position="108"/>
        <end position="126"/>
    </location>
</feature>
<reference evidence="7 8" key="1">
    <citation type="journal article" date="2018" name="Mol. Biol. Evol.">
        <title>Broad Genomic Sampling Reveals a Smut Pathogenic Ancestry of the Fungal Clade Ustilaginomycotina.</title>
        <authorList>
            <person name="Kijpornyongpan T."/>
            <person name="Mondo S.J."/>
            <person name="Barry K."/>
            <person name="Sandor L."/>
            <person name="Lee J."/>
            <person name="Lipzen A."/>
            <person name="Pangilinan J."/>
            <person name="LaButti K."/>
            <person name="Hainaut M."/>
            <person name="Henrissat B."/>
            <person name="Grigoriev I.V."/>
            <person name="Spatafora J.W."/>
            <person name="Aime M.C."/>
        </authorList>
    </citation>
    <scope>NUCLEOTIDE SEQUENCE [LARGE SCALE GENOMIC DNA]</scope>
    <source>
        <strain evidence="7 8">MCA 4186</strain>
    </source>
</reference>
<evidence type="ECO:0000256" key="1">
    <source>
        <dbReference type="ARBA" id="ARBA00004141"/>
    </source>
</evidence>
<accession>A0A316ZHB5</accession>
<keyword evidence="2 6" id="KW-0812">Transmembrane</keyword>
<feature type="transmembrane region" description="Helical" evidence="6">
    <location>
        <begin position="138"/>
        <end position="163"/>
    </location>
</feature>
<feature type="transmembrane region" description="Helical" evidence="6">
    <location>
        <begin position="45"/>
        <end position="64"/>
    </location>
</feature>
<evidence type="ECO:0000256" key="3">
    <source>
        <dbReference type="ARBA" id="ARBA00022989"/>
    </source>
</evidence>
<feature type="transmembrane region" description="Helical" evidence="6">
    <location>
        <begin position="84"/>
        <end position="101"/>
    </location>
</feature>